<dbReference type="PANTHER" id="PTHR42715">
    <property type="entry name" value="BETA-GLUCOSIDASE"/>
    <property type="match status" value="1"/>
</dbReference>
<evidence type="ECO:0000256" key="3">
    <source>
        <dbReference type="SAM" id="Phobius"/>
    </source>
</evidence>
<dbReference type="SUPFAM" id="SSF52279">
    <property type="entry name" value="Beta-D-glucan exohydrolase, C-terminal domain"/>
    <property type="match status" value="1"/>
</dbReference>
<dbReference type="Pfam" id="PF00933">
    <property type="entry name" value="Glyco_hydro_3"/>
    <property type="match status" value="1"/>
</dbReference>
<dbReference type="Pfam" id="PF14310">
    <property type="entry name" value="Fn3-like"/>
    <property type="match status" value="1"/>
</dbReference>
<dbReference type="PRINTS" id="PR00133">
    <property type="entry name" value="GLHYDRLASE3"/>
</dbReference>
<dbReference type="PANTHER" id="PTHR42715:SF10">
    <property type="entry name" value="BETA-GLUCOSIDASE"/>
    <property type="match status" value="1"/>
</dbReference>
<dbReference type="Pfam" id="PF01915">
    <property type="entry name" value="Glyco_hydro_3_C"/>
    <property type="match status" value="1"/>
</dbReference>
<dbReference type="InterPro" id="IPR013783">
    <property type="entry name" value="Ig-like_fold"/>
</dbReference>
<keyword evidence="3" id="KW-0812">Transmembrane</keyword>
<keyword evidence="2 5" id="KW-0378">Hydrolase</keyword>
<proteinExistence type="inferred from homology"/>
<dbReference type="InterPro" id="IPR036881">
    <property type="entry name" value="Glyco_hydro_3_C_sf"/>
</dbReference>
<evidence type="ECO:0000256" key="2">
    <source>
        <dbReference type="ARBA" id="ARBA00022801"/>
    </source>
</evidence>
<feature type="transmembrane region" description="Helical" evidence="3">
    <location>
        <begin position="919"/>
        <end position="939"/>
    </location>
</feature>
<dbReference type="GO" id="GO:0008422">
    <property type="term" value="F:beta-glucosidase activity"/>
    <property type="evidence" value="ECO:0007669"/>
    <property type="project" value="UniProtKB-EC"/>
</dbReference>
<name>A0A212JCC6_9FIRM</name>
<dbReference type="EC" id="3.2.1.21" evidence="5"/>
<comment type="similarity">
    <text evidence="1">Belongs to the glycosyl hydrolase 3 family.</text>
</comment>
<dbReference type="Gene3D" id="3.40.50.1700">
    <property type="entry name" value="Glycoside hydrolase family 3 C-terminal domain"/>
    <property type="match status" value="1"/>
</dbReference>
<dbReference type="InterPro" id="IPR001764">
    <property type="entry name" value="Glyco_hydro_3_N"/>
</dbReference>
<feature type="domain" description="Fibronectin type III-like" evidence="4">
    <location>
        <begin position="414"/>
        <end position="488"/>
    </location>
</feature>
<dbReference type="SUPFAM" id="SSF51445">
    <property type="entry name" value="(Trans)glycosidases"/>
    <property type="match status" value="1"/>
</dbReference>
<reference evidence="5" key="1">
    <citation type="submission" date="2016-04" db="EMBL/GenBank/DDBJ databases">
        <authorList>
            <person name="Evans L.H."/>
            <person name="Alamgir A."/>
            <person name="Owens N."/>
            <person name="Weber N.D."/>
            <person name="Virtaneva K."/>
            <person name="Barbian K."/>
            <person name="Babar A."/>
            <person name="Rosenke K."/>
        </authorList>
    </citation>
    <scope>NUCLEOTIDE SEQUENCE</scope>
    <source>
        <strain evidence="5">86</strain>
    </source>
</reference>
<gene>
    <name evidence="5" type="ORF">KL86CLO1_10860</name>
</gene>
<protein>
    <submittedName>
        <fullName evidence="5">Beta-glucosidase</fullName>
        <ecNumber evidence="5">3.2.1.21</ecNumber>
    </submittedName>
</protein>
<keyword evidence="5" id="KW-0326">Glycosidase</keyword>
<dbReference type="InterPro" id="IPR036962">
    <property type="entry name" value="Glyco_hydro_3_N_sf"/>
</dbReference>
<evidence type="ECO:0000256" key="1">
    <source>
        <dbReference type="ARBA" id="ARBA00005336"/>
    </source>
</evidence>
<dbReference type="InterPro" id="IPR002772">
    <property type="entry name" value="Glyco_hydro_3_C"/>
</dbReference>
<sequence>MKKKMSNKKFTIVWSSVLAVVLALTIAVNVLTNVFSGYVDLFLGAGEAIITKTEGSEDWDSEYYTLDYTKGDVKKNANALVEEIEGEGIVLMKNNGVLPLAPRAKVTLLGRSAADPVYGGSGSGAVKLDTVVNLKSGLESAELKINNTVYGILESFAPTKPKGVIAMDKPQDSSYYIGEMPVSGYTPAAIASFSDYADAAVVVIGRGGGEGGDLTRDMKGWDDNYVEGQHQLELNKDEKDMLALAKQNFDKVVVMVNASSAMELGELENDADIDAILWVGSPGQTGFNAVGSVLVGDVNPSGRTVDIYPADFTKDPTYVNFGDYKYSNISKQNASGDGYFVQYEEGIYIGYRYYETAAVEGFINYDEAVVYPFGYGLSYTDFSWEIAGQKLGGAEEDISIDVKVTNTGSVAGKEVVQLYYSAPYTKGGIEKSSVVLGAFAKTGLLEPGASETVTLTLAVEDMASYDYKDAKAYVLDAGSYKLTLQSDSHTVKEGCAPIDYTLSKQIVFSGDKYRASDAAPVTNQFDDVTAGITTNLSRADFAGTFPTAPQGADFEASEATILGYQPYKAADNEDPDAVMPATGEENGLSLIDMRGLSYNDESWELLLNQLSLRNMSKLILNGMYATVDLRSIGKPATVDFDGPAGISSYMTALSSTAYPSEVVIASTYNTELIYRMGVMVGNEGIANKVTGWYAPAMNIHRSPFAGRNFEYYSEDPLLSGIMGAACVSGASSKGMYCTIKHFAVNDQETNRVNNGVSAWANEQALREIYLKPFEYTVKNAAQTIKAITDDKGTMSEITMKGCTAVMSSFNRIGGTWAGGSVPLMTNVLRGEWGFEGLAITDFDLYDYMYPDQSIAAGTDLILSTDAMKSLEDTKSATAVRNLRNASHNILYAVAHSNAMNGIAPGTIITYTTAPWVKGLMMADAAVGVLLLAGAAWMVVRVRRNKEK</sequence>
<dbReference type="Gene3D" id="2.60.40.10">
    <property type="entry name" value="Immunoglobulins"/>
    <property type="match status" value="1"/>
</dbReference>
<dbReference type="InterPro" id="IPR026891">
    <property type="entry name" value="Fn3-like"/>
</dbReference>
<accession>A0A212JCC6</accession>
<dbReference type="InterPro" id="IPR050288">
    <property type="entry name" value="Cellulose_deg_GH3"/>
</dbReference>
<evidence type="ECO:0000313" key="5">
    <source>
        <dbReference type="EMBL" id="SBV97059.1"/>
    </source>
</evidence>
<keyword evidence="3" id="KW-1133">Transmembrane helix</keyword>
<dbReference type="GO" id="GO:0009251">
    <property type="term" value="P:glucan catabolic process"/>
    <property type="evidence" value="ECO:0007669"/>
    <property type="project" value="TreeGrafter"/>
</dbReference>
<dbReference type="EMBL" id="FLUN01000001">
    <property type="protein sequence ID" value="SBV97059.1"/>
    <property type="molecule type" value="Genomic_DNA"/>
</dbReference>
<organism evidence="5">
    <name type="scientific">uncultured Eubacteriales bacterium</name>
    <dbReference type="NCBI Taxonomy" id="172733"/>
    <lineage>
        <taxon>Bacteria</taxon>
        <taxon>Bacillati</taxon>
        <taxon>Bacillota</taxon>
        <taxon>Clostridia</taxon>
        <taxon>Eubacteriales</taxon>
        <taxon>environmental samples</taxon>
    </lineage>
</organism>
<dbReference type="Gene3D" id="3.20.20.300">
    <property type="entry name" value="Glycoside hydrolase, family 3, N-terminal domain"/>
    <property type="match status" value="1"/>
</dbReference>
<dbReference type="SMART" id="SM01217">
    <property type="entry name" value="Fn3_like"/>
    <property type="match status" value="1"/>
</dbReference>
<keyword evidence="3" id="KW-0472">Membrane</keyword>
<evidence type="ECO:0000259" key="4">
    <source>
        <dbReference type="SMART" id="SM01217"/>
    </source>
</evidence>
<dbReference type="AlphaFoldDB" id="A0A212JCC6"/>
<dbReference type="InterPro" id="IPR017853">
    <property type="entry name" value="GH"/>
</dbReference>